<feature type="non-terminal residue" evidence="7">
    <location>
        <position position="328"/>
    </location>
</feature>
<keyword evidence="2 5" id="KW-0812">Transmembrane</keyword>
<keyword evidence="4 5" id="KW-0472">Membrane</keyword>
<organism evidence="7 8">
    <name type="scientific">Coemansia javaensis</name>
    <dbReference type="NCBI Taxonomy" id="2761396"/>
    <lineage>
        <taxon>Eukaryota</taxon>
        <taxon>Fungi</taxon>
        <taxon>Fungi incertae sedis</taxon>
        <taxon>Zoopagomycota</taxon>
        <taxon>Kickxellomycotina</taxon>
        <taxon>Kickxellomycetes</taxon>
        <taxon>Kickxellales</taxon>
        <taxon>Kickxellaceae</taxon>
        <taxon>Coemansia</taxon>
    </lineage>
</organism>
<reference evidence="7" key="1">
    <citation type="submission" date="2022-07" db="EMBL/GenBank/DDBJ databases">
        <title>Phylogenomic reconstructions and comparative analyses of Kickxellomycotina fungi.</title>
        <authorList>
            <person name="Reynolds N.K."/>
            <person name="Stajich J.E."/>
            <person name="Barry K."/>
            <person name="Grigoriev I.V."/>
            <person name="Crous P."/>
            <person name="Smith M.E."/>
        </authorList>
    </citation>
    <scope>NUCLEOTIDE SEQUENCE</scope>
    <source>
        <strain evidence="7">NBRC 105414</strain>
    </source>
</reference>
<evidence type="ECO:0000256" key="1">
    <source>
        <dbReference type="ARBA" id="ARBA00004141"/>
    </source>
</evidence>
<dbReference type="Pfam" id="PF00003">
    <property type="entry name" value="7tm_3"/>
    <property type="match status" value="1"/>
</dbReference>
<dbReference type="Proteomes" id="UP001140217">
    <property type="component" value="Unassembled WGS sequence"/>
</dbReference>
<keyword evidence="3 5" id="KW-1133">Transmembrane helix</keyword>
<feature type="transmembrane region" description="Helical" evidence="5">
    <location>
        <begin position="36"/>
        <end position="58"/>
    </location>
</feature>
<comment type="subcellular location">
    <subcellularLocation>
        <location evidence="1">Membrane</location>
        <topology evidence="1">Multi-pass membrane protein</topology>
    </subcellularLocation>
</comment>
<name>A0A9W8HBD7_9FUNG</name>
<keyword evidence="8" id="KW-1185">Reference proteome</keyword>
<comment type="caution">
    <text evidence="7">The sequence shown here is derived from an EMBL/GenBank/DDBJ whole genome shotgun (WGS) entry which is preliminary data.</text>
</comment>
<evidence type="ECO:0000256" key="4">
    <source>
        <dbReference type="ARBA" id="ARBA00023136"/>
    </source>
</evidence>
<evidence type="ECO:0000256" key="2">
    <source>
        <dbReference type="ARBA" id="ARBA00022692"/>
    </source>
</evidence>
<feature type="transmembrane region" description="Helical" evidence="5">
    <location>
        <begin position="70"/>
        <end position="89"/>
    </location>
</feature>
<feature type="domain" description="G-protein coupled receptors family 3 profile" evidence="6">
    <location>
        <begin position="37"/>
        <end position="242"/>
    </location>
</feature>
<evidence type="ECO:0000313" key="8">
    <source>
        <dbReference type="Proteomes" id="UP001140217"/>
    </source>
</evidence>
<dbReference type="EMBL" id="JANBUL010000155">
    <property type="protein sequence ID" value="KAJ2779957.1"/>
    <property type="molecule type" value="Genomic_DNA"/>
</dbReference>
<feature type="transmembrane region" description="Helical" evidence="5">
    <location>
        <begin position="222"/>
        <end position="243"/>
    </location>
</feature>
<accession>A0A9W8HBD7</accession>
<dbReference type="InterPro" id="IPR017978">
    <property type="entry name" value="GPCR_3_C"/>
</dbReference>
<dbReference type="GO" id="GO:0016020">
    <property type="term" value="C:membrane"/>
    <property type="evidence" value="ECO:0007669"/>
    <property type="project" value="UniProtKB-SubCell"/>
</dbReference>
<feature type="transmembrane region" description="Helical" evidence="5">
    <location>
        <begin position="146"/>
        <end position="167"/>
    </location>
</feature>
<dbReference type="GO" id="GO:0004930">
    <property type="term" value="F:G protein-coupled receptor activity"/>
    <property type="evidence" value="ECO:0007669"/>
    <property type="project" value="InterPro"/>
</dbReference>
<feature type="transmembrane region" description="Helical" evidence="5">
    <location>
        <begin position="187"/>
        <end position="210"/>
    </location>
</feature>
<evidence type="ECO:0000256" key="3">
    <source>
        <dbReference type="ARBA" id="ARBA00022989"/>
    </source>
</evidence>
<proteinExistence type="predicted"/>
<protein>
    <recommendedName>
        <fullName evidence="6">G-protein coupled receptors family 3 profile domain-containing protein</fullName>
    </recommendedName>
</protein>
<dbReference type="AlphaFoldDB" id="A0A9W8HBD7"/>
<feature type="transmembrane region" description="Helical" evidence="5">
    <location>
        <begin position="109"/>
        <end position="126"/>
    </location>
</feature>
<evidence type="ECO:0000259" key="6">
    <source>
        <dbReference type="Pfam" id="PF00003"/>
    </source>
</evidence>
<sequence>MGNGLSFANAAVEQERVEAAARLLGARLDPRGPGDATVIMVLAAAYAVTCAGAAYMAWHRDYPPIRSKSPLLLAGITVCAVLWFVGGLPSDGHVGLRGTAFENCKAFGMWMRIICGVSSLCGLWAARAYGQFRAFRLGKPFRGRGVYIPLLVFAICLLAFGTVVQVLSPERSLHYVEPLDLCVISSWTSMVVLSINWTIWAAVAALGWMCRNVKTSFREGRETALGCVCVCVVLVSITVVKFAAPRYPLSLRLRILVTAVDHSATNLYLWLIMAKPVLNCIFRRDCYLDQWVGKLVEDGLQLQYAMACDDDDQHNVTTMYLTCSSRTA</sequence>
<evidence type="ECO:0000256" key="5">
    <source>
        <dbReference type="SAM" id="Phobius"/>
    </source>
</evidence>
<gene>
    <name evidence="7" type="ORF">H4R18_003703</name>
</gene>
<evidence type="ECO:0000313" key="7">
    <source>
        <dbReference type="EMBL" id="KAJ2779957.1"/>
    </source>
</evidence>